<dbReference type="Pfam" id="PF13920">
    <property type="entry name" value="zf-C3HC4_3"/>
    <property type="match status" value="1"/>
</dbReference>
<evidence type="ECO:0000259" key="3">
    <source>
        <dbReference type="PROSITE" id="PS51322"/>
    </source>
</evidence>
<evidence type="ECO:0000259" key="2">
    <source>
        <dbReference type="PROSITE" id="PS50089"/>
    </source>
</evidence>
<dbReference type="Gene3D" id="3.30.40.10">
    <property type="entry name" value="Zinc/RING finger domain, C3HC4 (zinc finger)"/>
    <property type="match status" value="1"/>
</dbReference>
<dbReference type="KEGG" id="phet:94292968"/>
<dbReference type="PANTHER" id="PTHR14879:SF5">
    <property type="entry name" value="RING-TYPE DOMAIN-CONTAINING PROTEIN"/>
    <property type="match status" value="1"/>
</dbReference>
<dbReference type="GeneID" id="94292968"/>
<keyword evidence="1" id="KW-0862">Zinc</keyword>
<protein>
    <submittedName>
        <fullName evidence="4">Uncharacterized protein</fullName>
    </submittedName>
</protein>
<gene>
    <name evidence="4" type="ORF">JKF63_06944</name>
</gene>
<dbReference type="InterPro" id="IPR001841">
    <property type="entry name" value="Znf_RING"/>
</dbReference>
<dbReference type="SUPFAM" id="SSF54495">
    <property type="entry name" value="UBC-like"/>
    <property type="match status" value="1"/>
</dbReference>
<dbReference type="Pfam" id="PF05743">
    <property type="entry name" value="UEV"/>
    <property type="match status" value="1"/>
</dbReference>
<organism evidence="4 5">
    <name type="scientific">Porcisia hertigi</name>
    <dbReference type="NCBI Taxonomy" id="2761500"/>
    <lineage>
        <taxon>Eukaryota</taxon>
        <taxon>Discoba</taxon>
        <taxon>Euglenozoa</taxon>
        <taxon>Kinetoplastea</taxon>
        <taxon>Metakinetoplastina</taxon>
        <taxon>Trypanosomatida</taxon>
        <taxon>Trypanosomatidae</taxon>
        <taxon>Leishmaniinae</taxon>
        <taxon>Porcisia</taxon>
    </lineage>
</organism>
<comment type="caution">
    <text evidence="4">The sequence shown here is derived from an EMBL/GenBank/DDBJ whole genome shotgun (WGS) entry which is preliminary data.</text>
</comment>
<dbReference type="InterPro" id="IPR008883">
    <property type="entry name" value="UEV_N"/>
</dbReference>
<dbReference type="RefSeq" id="XP_067759250.1">
    <property type="nucleotide sequence ID" value="XM_067902891.1"/>
</dbReference>
<dbReference type="Proteomes" id="UP000674318">
    <property type="component" value="Unassembled WGS sequence"/>
</dbReference>
<dbReference type="GO" id="GO:0008270">
    <property type="term" value="F:zinc ion binding"/>
    <property type="evidence" value="ECO:0007669"/>
    <property type="project" value="UniProtKB-KW"/>
</dbReference>
<dbReference type="PANTHER" id="PTHR14879">
    <property type="entry name" value="CASPASE REGULATOR, RING FINGER DOMAIN-CONTAINING"/>
    <property type="match status" value="1"/>
</dbReference>
<keyword evidence="5" id="KW-1185">Reference proteome</keyword>
<dbReference type="OrthoDB" id="2127714at2759"/>
<dbReference type="EMBL" id="JAFJZO010000009">
    <property type="protein sequence ID" value="KAG5510646.1"/>
    <property type="molecule type" value="Genomic_DNA"/>
</dbReference>
<dbReference type="GO" id="GO:0015031">
    <property type="term" value="P:protein transport"/>
    <property type="evidence" value="ECO:0007669"/>
    <property type="project" value="InterPro"/>
</dbReference>
<name>A0A836YI93_9TRYP</name>
<proteinExistence type="predicted"/>
<dbReference type="PROSITE" id="PS51322">
    <property type="entry name" value="UEV"/>
    <property type="match status" value="1"/>
</dbReference>
<dbReference type="Gene3D" id="3.10.110.10">
    <property type="entry name" value="Ubiquitin Conjugating Enzyme"/>
    <property type="match status" value="1"/>
</dbReference>
<dbReference type="InterPro" id="IPR016135">
    <property type="entry name" value="UBQ-conjugating_enzyme/RWD"/>
</dbReference>
<keyword evidence="1" id="KW-0863">Zinc-finger</keyword>
<accession>A0A836YI93</accession>
<keyword evidence="1" id="KW-0479">Metal-binding</keyword>
<feature type="domain" description="UEV" evidence="3">
    <location>
        <begin position="1"/>
        <end position="177"/>
    </location>
</feature>
<evidence type="ECO:0000256" key="1">
    <source>
        <dbReference type="PROSITE-ProRule" id="PRU00175"/>
    </source>
</evidence>
<evidence type="ECO:0000313" key="5">
    <source>
        <dbReference type="Proteomes" id="UP000674318"/>
    </source>
</evidence>
<sequence length="252" mass="28187">MSDDVFRFFRTSRYRPEVLRRLVMDIETLCNSLCLSRKITTWGTTNQPKVCLYGGLPASFPMIPKRDAGEERSGTSEPVKQSFLLPIQVWISHQFPVEPPFIYLICTRISENSHIPEAINTSVVKIVSNHPNVDLTGLCFCKELAEWNPSISSLSSTVKALGKALERSGRCPMYIDEGISEVSLAADVRGGKSDGNGIRSEVLQNLCLVCYERKDTVLVPCGHFCVCMSCAANLIECPLCRSKIMVRQRVYE</sequence>
<dbReference type="InterPro" id="IPR051728">
    <property type="entry name" value="RING-FYVE_E3_ubiquitin-ligase"/>
</dbReference>
<dbReference type="AlphaFoldDB" id="A0A836YI93"/>
<dbReference type="CDD" id="cd11685">
    <property type="entry name" value="UEV_TSG101-like"/>
    <property type="match status" value="1"/>
</dbReference>
<evidence type="ECO:0000313" key="4">
    <source>
        <dbReference type="EMBL" id="KAG5510646.1"/>
    </source>
</evidence>
<reference evidence="4 5" key="1">
    <citation type="submission" date="2021-02" db="EMBL/GenBank/DDBJ databases">
        <title>Porcisia hertigi Genome sequencing and assembly.</title>
        <authorList>
            <person name="Almutairi H."/>
            <person name="Gatherer D."/>
        </authorList>
    </citation>
    <scope>NUCLEOTIDE SEQUENCE [LARGE SCALE GENOMIC DNA]</scope>
    <source>
        <strain evidence="4 5">C119</strain>
    </source>
</reference>
<feature type="domain" description="RING-type" evidence="2">
    <location>
        <begin position="207"/>
        <end position="241"/>
    </location>
</feature>
<dbReference type="InterPro" id="IPR013083">
    <property type="entry name" value="Znf_RING/FYVE/PHD"/>
</dbReference>
<dbReference type="PROSITE" id="PS50089">
    <property type="entry name" value="ZF_RING_2"/>
    <property type="match status" value="1"/>
</dbReference>